<protein>
    <submittedName>
        <fullName evidence="1">Uncharacterized protein</fullName>
    </submittedName>
</protein>
<accession>A0ABR1BBY7</accession>
<dbReference type="Proteomes" id="UP001359485">
    <property type="component" value="Unassembled WGS sequence"/>
</dbReference>
<organism evidence="1 2">
    <name type="scientific">Polyplax serrata</name>
    <name type="common">Common mouse louse</name>
    <dbReference type="NCBI Taxonomy" id="468196"/>
    <lineage>
        <taxon>Eukaryota</taxon>
        <taxon>Metazoa</taxon>
        <taxon>Ecdysozoa</taxon>
        <taxon>Arthropoda</taxon>
        <taxon>Hexapoda</taxon>
        <taxon>Insecta</taxon>
        <taxon>Pterygota</taxon>
        <taxon>Neoptera</taxon>
        <taxon>Paraneoptera</taxon>
        <taxon>Psocodea</taxon>
        <taxon>Troctomorpha</taxon>
        <taxon>Phthiraptera</taxon>
        <taxon>Anoplura</taxon>
        <taxon>Polyplacidae</taxon>
        <taxon>Polyplax</taxon>
    </lineage>
</organism>
<evidence type="ECO:0000313" key="1">
    <source>
        <dbReference type="EMBL" id="KAK6637901.1"/>
    </source>
</evidence>
<dbReference type="EMBL" id="JAWJWF010000002">
    <property type="protein sequence ID" value="KAK6637901.1"/>
    <property type="molecule type" value="Genomic_DNA"/>
</dbReference>
<name>A0ABR1BBY7_POLSC</name>
<comment type="caution">
    <text evidence="1">The sequence shown here is derived from an EMBL/GenBank/DDBJ whole genome shotgun (WGS) entry which is preliminary data.</text>
</comment>
<sequence length="56" mass="6399">MTVLDFENAAAQTVVIELREKELVRCEESYLPQECENLLGRVMADDEVEMGNPVRD</sequence>
<reference evidence="1 2" key="1">
    <citation type="submission" date="2023-09" db="EMBL/GenBank/DDBJ databases">
        <title>Genomes of two closely related lineages of the louse Polyplax serrata with different host specificities.</title>
        <authorList>
            <person name="Martinu J."/>
            <person name="Tarabai H."/>
            <person name="Stefka J."/>
            <person name="Hypsa V."/>
        </authorList>
    </citation>
    <scope>NUCLEOTIDE SEQUENCE [LARGE SCALE GENOMIC DNA]</scope>
    <source>
        <strain evidence="1">98ZLc_SE</strain>
    </source>
</reference>
<proteinExistence type="predicted"/>
<evidence type="ECO:0000313" key="2">
    <source>
        <dbReference type="Proteomes" id="UP001359485"/>
    </source>
</evidence>
<gene>
    <name evidence="1" type="ORF">RUM44_008323</name>
</gene>
<keyword evidence="2" id="KW-1185">Reference proteome</keyword>